<keyword evidence="3 5" id="KW-0732">Signal</keyword>
<evidence type="ECO:0008006" key="8">
    <source>
        <dbReference type="Google" id="ProtNLM"/>
    </source>
</evidence>
<dbReference type="Proteomes" id="UP001044222">
    <property type="component" value="Chromosome 8"/>
</dbReference>
<feature type="chain" id="PRO_5039527754" description="Apolipoprotein M" evidence="5">
    <location>
        <begin position="19"/>
        <end position="197"/>
    </location>
</feature>
<proteinExistence type="predicted"/>
<sequence length="197" mass="21983">MDVLTVAAVLSLLSVSAAKPLNCEDLVQPLALNETQISGKWIYTEARTDHQHYVDVLKTLNSSMMDIVLSPQNGTAVIKQKHMLNGKCRYAVRNLILLNNTMRNLYENGSMTITVLPACPDCLALSFTRMEPGLVIRALKLYAKTTKLSPSDLEMHQKQAECLGLPQPTFKYDGKQDFCPDEEKPAVTEEEKQGDKQ</sequence>
<keyword evidence="4" id="KW-0325">Glycoprotein</keyword>
<evidence type="ECO:0000313" key="6">
    <source>
        <dbReference type="EMBL" id="KAG5844364.1"/>
    </source>
</evidence>
<evidence type="ECO:0000256" key="2">
    <source>
        <dbReference type="ARBA" id="ARBA00022525"/>
    </source>
</evidence>
<accession>A0A9D3RUU0</accession>
<keyword evidence="2" id="KW-0964">Secreted</keyword>
<keyword evidence="7" id="KW-1185">Reference proteome</keyword>
<feature type="signal peptide" evidence="5">
    <location>
        <begin position="1"/>
        <end position="18"/>
    </location>
</feature>
<dbReference type="InterPro" id="IPR012674">
    <property type="entry name" value="Calycin"/>
</dbReference>
<protein>
    <recommendedName>
        <fullName evidence="8">Apolipoprotein M</fullName>
    </recommendedName>
</protein>
<dbReference type="Gene3D" id="2.40.128.20">
    <property type="match status" value="1"/>
</dbReference>
<organism evidence="6 7">
    <name type="scientific">Anguilla anguilla</name>
    <name type="common">European freshwater eel</name>
    <name type="synonym">Muraena anguilla</name>
    <dbReference type="NCBI Taxonomy" id="7936"/>
    <lineage>
        <taxon>Eukaryota</taxon>
        <taxon>Metazoa</taxon>
        <taxon>Chordata</taxon>
        <taxon>Craniata</taxon>
        <taxon>Vertebrata</taxon>
        <taxon>Euteleostomi</taxon>
        <taxon>Actinopterygii</taxon>
        <taxon>Neopterygii</taxon>
        <taxon>Teleostei</taxon>
        <taxon>Anguilliformes</taxon>
        <taxon>Anguillidae</taxon>
        <taxon>Anguilla</taxon>
    </lineage>
</organism>
<dbReference type="PANTHER" id="PTHR11967:SF2">
    <property type="entry name" value="ALPHA-1-ACID GLYCOPROTEIN 1"/>
    <property type="match status" value="1"/>
</dbReference>
<gene>
    <name evidence="6" type="ORF">ANANG_G00161720</name>
</gene>
<comment type="caution">
    <text evidence="6">The sequence shown here is derived from an EMBL/GenBank/DDBJ whole genome shotgun (WGS) entry which is preliminary data.</text>
</comment>
<dbReference type="GO" id="GO:0005576">
    <property type="term" value="C:extracellular region"/>
    <property type="evidence" value="ECO:0007669"/>
    <property type="project" value="UniProtKB-SubCell"/>
</dbReference>
<evidence type="ECO:0000256" key="4">
    <source>
        <dbReference type="ARBA" id="ARBA00023180"/>
    </source>
</evidence>
<dbReference type="SUPFAM" id="SSF50814">
    <property type="entry name" value="Lipocalins"/>
    <property type="match status" value="1"/>
</dbReference>
<evidence type="ECO:0000256" key="1">
    <source>
        <dbReference type="ARBA" id="ARBA00004613"/>
    </source>
</evidence>
<reference evidence="6" key="1">
    <citation type="submission" date="2021-01" db="EMBL/GenBank/DDBJ databases">
        <title>A chromosome-scale assembly of European eel, Anguilla anguilla.</title>
        <authorList>
            <person name="Henkel C."/>
            <person name="Jong-Raadsen S.A."/>
            <person name="Dufour S."/>
            <person name="Weltzien F.-A."/>
            <person name="Palstra A.P."/>
            <person name="Pelster B."/>
            <person name="Spaink H.P."/>
            <person name="Van Den Thillart G.E."/>
            <person name="Jansen H."/>
            <person name="Zahm M."/>
            <person name="Klopp C."/>
            <person name="Cedric C."/>
            <person name="Louis A."/>
            <person name="Berthelot C."/>
            <person name="Parey E."/>
            <person name="Roest Crollius H."/>
            <person name="Montfort J."/>
            <person name="Robinson-Rechavi M."/>
            <person name="Bucao C."/>
            <person name="Bouchez O."/>
            <person name="Gislard M."/>
            <person name="Lluch J."/>
            <person name="Milhes M."/>
            <person name="Lampietro C."/>
            <person name="Lopez Roques C."/>
            <person name="Donnadieu C."/>
            <person name="Braasch I."/>
            <person name="Desvignes T."/>
            <person name="Postlethwait J."/>
            <person name="Bobe J."/>
            <person name="Guiguen Y."/>
            <person name="Dirks R."/>
        </authorList>
    </citation>
    <scope>NUCLEOTIDE SEQUENCE</scope>
    <source>
        <strain evidence="6">Tag_6206</strain>
        <tissue evidence="6">Liver</tissue>
    </source>
</reference>
<evidence type="ECO:0000256" key="5">
    <source>
        <dbReference type="SAM" id="SignalP"/>
    </source>
</evidence>
<dbReference type="PANTHER" id="PTHR11967">
    <property type="entry name" value="ALPHA-1-ACID GLYCOPROTEIN"/>
    <property type="match status" value="1"/>
</dbReference>
<comment type="subcellular location">
    <subcellularLocation>
        <location evidence="1">Secreted</location>
    </subcellularLocation>
</comment>
<dbReference type="AlphaFoldDB" id="A0A9D3RUU0"/>
<evidence type="ECO:0000313" key="7">
    <source>
        <dbReference type="Proteomes" id="UP001044222"/>
    </source>
</evidence>
<name>A0A9D3RUU0_ANGAN</name>
<evidence type="ECO:0000256" key="3">
    <source>
        <dbReference type="ARBA" id="ARBA00022729"/>
    </source>
</evidence>
<dbReference type="EMBL" id="JAFIRN010000008">
    <property type="protein sequence ID" value="KAG5844364.1"/>
    <property type="molecule type" value="Genomic_DNA"/>
</dbReference>